<evidence type="ECO:0000256" key="4">
    <source>
        <dbReference type="ARBA" id="ARBA00022622"/>
    </source>
</evidence>
<keyword evidence="8" id="KW-0325">Glycoprotein</keyword>
<evidence type="ECO:0000256" key="7">
    <source>
        <dbReference type="ARBA" id="ARBA00023136"/>
    </source>
</evidence>
<proteinExistence type="inferred from homology"/>
<evidence type="ECO:0000256" key="12">
    <source>
        <dbReference type="SAM" id="SignalP"/>
    </source>
</evidence>
<dbReference type="FunFam" id="2.30.180.10:FF:000015">
    <property type="entry name" value="Fasciclin-like arabinogalactan protein 3"/>
    <property type="match status" value="1"/>
</dbReference>
<evidence type="ECO:0000259" key="13">
    <source>
        <dbReference type="PROSITE" id="PS50213"/>
    </source>
</evidence>
<accession>A0A2C9V0D5</accession>
<keyword evidence="3" id="KW-1003">Cell membrane</keyword>
<evidence type="ECO:0000256" key="5">
    <source>
        <dbReference type="ARBA" id="ARBA00022729"/>
    </source>
</evidence>
<dbReference type="PANTHER" id="PTHR32382:SF91">
    <property type="entry name" value="FAS1 DOMAIN-CONTAINING PROTEIN"/>
    <property type="match status" value="1"/>
</dbReference>
<dbReference type="AlphaFoldDB" id="A0A2C9V0D5"/>
<name>A0A2C9V0D5_MANES</name>
<feature type="compositionally biased region" description="Low complexity" evidence="11">
    <location>
        <begin position="203"/>
        <end position="220"/>
    </location>
</feature>
<evidence type="ECO:0000256" key="11">
    <source>
        <dbReference type="SAM" id="MobiDB-lite"/>
    </source>
</evidence>
<keyword evidence="6" id="KW-0654">Proteoglycan</keyword>
<protein>
    <recommendedName>
        <fullName evidence="13">FAS1 domain-containing protein</fullName>
    </recommendedName>
</protein>
<dbReference type="InterPro" id="IPR033254">
    <property type="entry name" value="Plant_FLA"/>
</dbReference>
<organism evidence="14">
    <name type="scientific">Manihot esculenta</name>
    <name type="common">Cassava</name>
    <name type="synonym">Jatropha manihot</name>
    <dbReference type="NCBI Taxonomy" id="3983"/>
    <lineage>
        <taxon>Eukaryota</taxon>
        <taxon>Viridiplantae</taxon>
        <taxon>Streptophyta</taxon>
        <taxon>Embryophyta</taxon>
        <taxon>Tracheophyta</taxon>
        <taxon>Spermatophyta</taxon>
        <taxon>Magnoliopsida</taxon>
        <taxon>eudicotyledons</taxon>
        <taxon>Gunneridae</taxon>
        <taxon>Pentapetalae</taxon>
        <taxon>rosids</taxon>
        <taxon>fabids</taxon>
        <taxon>Malpighiales</taxon>
        <taxon>Euphorbiaceae</taxon>
        <taxon>Crotonoideae</taxon>
        <taxon>Manihoteae</taxon>
        <taxon>Manihot</taxon>
    </lineage>
</organism>
<dbReference type="Gene3D" id="2.30.180.10">
    <property type="entry name" value="FAS1 domain"/>
    <property type="match status" value="1"/>
</dbReference>
<feature type="region of interest" description="Disordered" evidence="11">
    <location>
        <begin position="176"/>
        <end position="236"/>
    </location>
</feature>
<evidence type="ECO:0000256" key="10">
    <source>
        <dbReference type="ARBA" id="ARBA00024686"/>
    </source>
</evidence>
<dbReference type="SUPFAM" id="SSF82153">
    <property type="entry name" value="FAS1 domain"/>
    <property type="match status" value="1"/>
</dbReference>
<feature type="domain" description="FAS1" evidence="13">
    <location>
        <begin position="25"/>
        <end position="169"/>
    </location>
</feature>
<dbReference type="GO" id="GO:0005886">
    <property type="term" value="C:plasma membrane"/>
    <property type="evidence" value="ECO:0000318"/>
    <property type="project" value="GO_Central"/>
</dbReference>
<dbReference type="PROSITE" id="PS50213">
    <property type="entry name" value="FAS1"/>
    <property type="match status" value="1"/>
</dbReference>
<evidence type="ECO:0000256" key="3">
    <source>
        <dbReference type="ARBA" id="ARBA00022475"/>
    </source>
</evidence>
<evidence type="ECO:0000256" key="8">
    <source>
        <dbReference type="ARBA" id="ARBA00023180"/>
    </source>
</evidence>
<gene>
    <name evidence="14" type="ORF">MANES_11G071100</name>
</gene>
<evidence type="ECO:0000313" key="14">
    <source>
        <dbReference type="EMBL" id="OAY37054.1"/>
    </source>
</evidence>
<keyword evidence="9" id="KW-0449">Lipoprotein</keyword>
<dbReference type="InterPro" id="IPR000782">
    <property type="entry name" value="FAS1_domain"/>
</dbReference>
<evidence type="ECO:0000256" key="1">
    <source>
        <dbReference type="ARBA" id="ARBA00004609"/>
    </source>
</evidence>
<comment type="function">
    <text evidence="10">May be a cell surface adhesion protein.</text>
</comment>
<keyword evidence="4" id="KW-0336">GPI-anchor</keyword>
<reference evidence="14" key="1">
    <citation type="submission" date="2016-02" db="EMBL/GenBank/DDBJ databases">
        <title>WGS assembly of Manihot esculenta.</title>
        <authorList>
            <person name="Bredeson J.V."/>
            <person name="Prochnik S.E."/>
            <person name="Lyons J.B."/>
            <person name="Schmutz J."/>
            <person name="Grimwood J."/>
            <person name="Vrebalov J."/>
            <person name="Bart R.S."/>
            <person name="Amuge T."/>
            <person name="Ferguson M.E."/>
            <person name="Green R."/>
            <person name="Putnam N."/>
            <person name="Stites J."/>
            <person name="Rounsley S."/>
            <person name="Rokhsar D.S."/>
        </authorList>
    </citation>
    <scope>NUCLEOTIDE SEQUENCE [LARGE SCALE GENOMIC DNA]</scope>
    <source>
        <tissue evidence="14">Leaf</tissue>
    </source>
</reference>
<comment type="similarity">
    <text evidence="2">Belongs to the fasciclin-like AGP family.</text>
</comment>
<dbReference type="PANTHER" id="PTHR32382">
    <property type="entry name" value="FASCICLIN-LIKE ARABINOGALACTAN PROTEIN"/>
    <property type="match status" value="1"/>
</dbReference>
<evidence type="ECO:0000256" key="9">
    <source>
        <dbReference type="ARBA" id="ARBA00023288"/>
    </source>
</evidence>
<evidence type="ECO:0000256" key="2">
    <source>
        <dbReference type="ARBA" id="ARBA00007843"/>
    </source>
</evidence>
<comment type="subcellular location">
    <subcellularLocation>
        <location evidence="1">Cell membrane</location>
        <topology evidence="1">Lipid-anchor</topology>
        <topology evidence="1">GPI-anchor</topology>
    </subcellularLocation>
</comment>
<feature type="chain" id="PRO_5013333706" description="FAS1 domain-containing protein" evidence="12">
    <location>
        <begin position="26"/>
        <end position="267"/>
    </location>
</feature>
<dbReference type="STRING" id="3983.A0A2C9V0D5"/>
<feature type="signal peptide" evidence="12">
    <location>
        <begin position="1"/>
        <end position="25"/>
    </location>
</feature>
<sequence>MSPISSASHFALFFSFFLLFSTASAFNITRILSNYSDFGSFNDMLSRNHLAEDINNRRTITILAVDNVSPLDSLSSAAQKRVLSLHVVLDYYDIAKLKKLSKKSAVLTTLYQSSGQARGRQGFLNVTSKGGDQIVFGSAIAGSSLNSNLVKSVAAQPYNISVLQVSSLIMPDSVVRSKSTQRPAKAPAPASPAPAPSPEDADSPSPTADASASSPIADGPVADSPEADSHGVASASGGSLAMVRSIRALIPDPSEFLNQAGIAFTAP</sequence>
<evidence type="ECO:0000256" key="6">
    <source>
        <dbReference type="ARBA" id="ARBA00022974"/>
    </source>
</evidence>
<dbReference type="EMBL" id="CM004397">
    <property type="protein sequence ID" value="OAY37054.1"/>
    <property type="molecule type" value="Genomic_DNA"/>
</dbReference>
<keyword evidence="5 12" id="KW-0732">Signal</keyword>
<keyword evidence="7" id="KW-0472">Membrane</keyword>
<dbReference type="GO" id="GO:0098552">
    <property type="term" value="C:side of membrane"/>
    <property type="evidence" value="ECO:0007669"/>
    <property type="project" value="UniProtKB-KW"/>
</dbReference>
<dbReference type="InterPro" id="IPR036378">
    <property type="entry name" value="FAS1_dom_sf"/>
</dbReference>